<dbReference type="CDD" id="cd10918">
    <property type="entry name" value="CE4_NodB_like_5s_6s"/>
    <property type="match status" value="1"/>
</dbReference>
<evidence type="ECO:0000313" key="4">
    <source>
        <dbReference type="EMBL" id="KAB0637025.1"/>
    </source>
</evidence>
<dbReference type="InterPro" id="IPR051398">
    <property type="entry name" value="Polysacch_Deacetylase"/>
</dbReference>
<dbReference type="RefSeq" id="WP_059883711.1">
    <property type="nucleotide sequence ID" value="NZ_CABVPM010000010.1"/>
</dbReference>
<comment type="caution">
    <text evidence="4">The sequence shown here is derived from an EMBL/GenBank/DDBJ whole genome shotgun (WGS) entry which is preliminary data.</text>
</comment>
<feature type="domain" description="NodB homology" evidence="3">
    <location>
        <begin position="68"/>
        <end position="245"/>
    </location>
</feature>
<evidence type="ECO:0000256" key="2">
    <source>
        <dbReference type="ARBA" id="ARBA00022729"/>
    </source>
</evidence>
<dbReference type="PANTHER" id="PTHR34216:SF3">
    <property type="entry name" value="POLY-BETA-1,6-N-ACETYL-D-GLUCOSAMINE N-DEACETYLASE"/>
    <property type="match status" value="1"/>
</dbReference>
<dbReference type="Proteomes" id="UP000473470">
    <property type="component" value="Unassembled WGS sequence"/>
</dbReference>
<evidence type="ECO:0000313" key="5">
    <source>
        <dbReference type="Proteomes" id="UP000473470"/>
    </source>
</evidence>
<dbReference type="InterPro" id="IPR011330">
    <property type="entry name" value="Glyco_hydro/deAcase_b/a-brl"/>
</dbReference>
<dbReference type="PANTHER" id="PTHR34216">
    <property type="match status" value="1"/>
</dbReference>
<dbReference type="GO" id="GO:0005576">
    <property type="term" value="C:extracellular region"/>
    <property type="evidence" value="ECO:0007669"/>
    <property type="project" value="UniProtKB-SubCell"/>
</dbReference>
<evidence type="ECO:0000259" key="3">
    <source>
        <dbReference type="PROSITE" id="PS51677"/>
    </source>
</evidence>
<keyword evidence="2" id="KW-0732">Signal</keyword>
<dbReference type="Pfam" id="PF01522">
    <property type="entry name" value="Polysacc_deac_1"/>
    <property type="match status" value="1"/>
</dbReference>
<proteinExistence type="predicted"/>
<gene>
    <name evidence="4" type="ORF">F7R25_17195</name>
</gene>
<dbReference type="AlphaFoldDB" id="A0A6L3MVD4"/>
<dbReference type="Gene3D" id="3.20.20.370">
    <property type="entry name" value="Glycoside hydrolase/deacetylase"/>
    <property type="match status" value="1"/>
</dbReference>
<dbReference type="GO" id="GO:0016810">
    <property type="term" value="F:hydrolase activity, acting on carbon-nitrogen (but not peptide) bonds"/>
    <property type="evidence" value="ECO:0007669"/>
    <property type="project" value="InterPro"/>
</dbReference>
<dbReference type="PROSITE" id="PS51677">
    <property type="entry name" value="NODB"/>
    <property type="match status" value="1"/>
</dbReference>
<protein>
    <submittedName>
        <fullName evidence="4">Polysaccharide deacetylase family protein</fullName>
    </submittedName>
</protein>
<dbReference type="SUPFAM" id="SSF88713">
    <property type="entry name" value="Glycoside hydrolase/deacetylase"/>
    <property type="match status" value="1"/>
</dbReference>
<sequence>MAMTPATRYPILMYHQIRPLPPPTDRLRGLSVDPGAFRRQMQWFRRLGYRGLSVAELQPYIRGERHGKVFGISFDDGFLNVLTHAMPVLDEAGFTATCYFVADRFDGTNAWDAGDDTVRSPLMSIENMLEWRDHGHEIGSHTLDHVPLSRVAADESWRQVVESRRRLEALSERRIESFCYPYGELSALVRDQVEAAGYRNATTTQRGCANRHDDPFALPRIPVAGGVGAARLWFKCLRGRARRRG</sequence>
<comment type="subcellular location">
    <subcellularLocation>
        <location evidence="1">Secreted</location>
    </subcellularLocation>
</comment>
<dbReference type="InterPro" id="IPR002509">
    <property type="entry name" value="NODB_dom"/>
</dbReference>
<name>A0A6L3MVD4_9BURK</name>
<dbReference type="GO" id="GO:0005975">
    <property type="term" value="P:carbohydrate metabolic process"/>
    <property type="evidence" value="ECO:0007669"/>
    <property type="project" value="InterPro"/>
</dbReference>
<reference evidence="4 5" key="1">
    <citation type="submission" date="2019-09" db="EMBL/GenBank/DDBJ databases">
        <title>Draft genome sequences of 48 bacterial type strains from the CCUG.</title>
        <authorList>
            <person name="Tunovic T."/>
            <person name="Pineiro-Iglesias B."/>
            <person name="Unosson C."/>
            <person name="Inganas E."/>
            <person name="Ohlen M."/>
            <person name="Cardew S."/>
            <person name="Jensie-Markopoulos S."/>
            <person name="Salva-Serra F."/>
            <person name="Jaen-Luchoro D."/>
            <person name="Karlsson R."/>
            <person name="Svensson-Stadler L."/>
            <person name="Chun J."/>
            <person name="Moore E."/>
        </authorList>
    </citation>
    <scope>NUCLEOTIDE SEQUENCE [LARGE SCALE GENOMIC DNA]</scope>
    <source>
        <strain evidence="4 5">CCUG 65686</strain>
    </source>
</reference>
<evidence type="ECO:0000256" key="1">
    <source>
        <dbReference type="ARBA" id="ARBA00004613"/>
    </source>
</evidence>
<accession>A0A6L3MVD4</accession>
<dbReference type="EMBL" id="VZOK01000023">
    <property type="protein sequence ID" value="KAB0637025.1"/>
    <property type="molecule type" value="Genomic_DNA"/>
</dbReference>
<organism evidence="4 5">
    <name type="scientific">Burkholderia stagnalis</name>
    <dbReference type="NCBI Taxonomy" id="1503054"/>
    <lineage>
        <taxon>Bacteria</taxon>
        <taxon>Pseudomonadati</taxon>
        <taxon>Pseudomonadota</taxon>
        <taxon>Betaproteobacteria</taxon>
        <taxon>Burkholderiales</taxon>
        <taxon>Burkholderiaceae</taxon>
        <taxon>Burkholderia</taxon>
        <taxon>Burkholderia cepacia complex</taxon>
    </lineage>
</organism>